<dbReference type="OrthoDB" id="10486636at2759"/>
<comment type="caution">
    <text evidence="1">The sequence shown here is derived from an EMBL/GenBank/DDBJ whole genome shotgun (WGS) entry which is preliminary data.</text>
</comment>
<name>A0A1Y3B365_EURMA</name>
<dbReference type="EMBL" id="MUJZ01042916">
    <property type="protein sequence ID" value="OTF75239.1"/>
    <property type="molecule type" value="Genomic_DNA"/>
</dbReference>
<proteinExistence type="predicted"/>
<organism evidence="1 2">
    <name type="scientific">Euroglyphus maynei</name>
    <name type="common">Mayne's house dust mite</name>
    <dbReference type="NCBI Taxonomy" id="6958"/>
    <lineage>
        <taxon>Eukaryota</taxon>
        <taxon>Metazoa</taxon>
        <taxon>Ecdysozoa</taxon>
        <taxon>Arthropoda</taxon>
        <taxon>Chelicerata</taxon>
        <taxon>Arachnida</taxon>
        <taxon>Acari</taxon>
        <taxon>Acariformes</taxon>
        <taxon>Sarcoptiformes</taxon>
        <taxon>Astigmata</taxon>
        <taxon>Psoroptidia</taxon>
        <taxon>Analgoidea</taxon>
        <taxon>Pyroglyphidae</taxon>
        <taxon>Pyroglyphinae</taxon>
        <taxon>Euroglyphus</taxon>
    </lineage>
</organism>
<gene>
    <name evidence="1" type="ORF">BLA29_006632</name>
</gene>
<keyword evidence="2" id="KW-1185">Reference proteome</keyword>
<evidence type="ECO:0000313" key="2">
    <source>
        <dbReference type="Proteomes" id="UP000194236"/>
    </source>
</evidence>
<evidence type="ECO:0000313" key="1">
    <source>
        <dbReference type="EMBL" id="OTF75239.1"/>
    </source>
</evidence>
<sequence>MVHEIRDYSFDSFGIIKSLNFNSKINQTSPLSQRWPALNSILDSVENFNNEQTETIMFSLTTSLVYDLVDLNADDSMNDEELGEYYVWVFAFYHNNYYIHLYRAFNLLASDAFFYGQFLYIFDHQYVYVLSKRSKYSNILQLEQIRRYSQYPIIFEQGSILYKN</sequence>
<dbReference type="AlphaFoldDB" id="A0A1Y3B365"/>
<reference evidence="1 2" key="1">
    <citation type="submission" date="2017-03" db="EMBL/GenBank/DDBJ databases">
        <title>Genome Survey of Euroglyphus maynei.</title>
        <authorList>
            <person name="Arlian L.G."/>
            <person name="Morgan M.S."/>
            <person name="Rider S.D."/>
        </authorList>
    </citation>
    <scope>NUCLEOTIDE SEQUENCE [LARGE SCALE GENOMIC DNA]</scope>
    <source>
        <strain evidence="1">Arlian Lab</strain>
        <tissue evidence="1">Whole body</tissue>
    </source>
</reference>
<accession>A0A1Y3B365</accession>
<dbReference type="Proteomes" id="UP000194236">
    <property type="component" value="Unassembled WGS sequence"/>
</dbReference>
<protein>
    <submittedName>
        <fullName evidence="1">Uncharacterized protein</fullName>
    </submittedName>
</protein>